<proteinExistence type="predicted"/>
<dbReference type="Proteomes" id="UP000515369">
    <property type="component" value="Chromosome"/>
</dbReference>
<keyword evidence="3" id="KW-1185">Reference proteome</keyword>
<sequence length="138" mass="16087">MTLSAIKEQIETLGGLINVPHHLYPTYGYSADGALPHIELDGSGTFHFVVVERGQELERRATTALDDLLYWIFDTITFSMACRFELDNRNHSQDFRRILFSQQEEFLGRININWQETKRTEHNLILTKHPFTDEVFNS</sequence>
<reference evidence="2 3" key="1">
    <citation type="submission" date="2020-07" db="EMBL/GenBank/DDBJ databases">
        <title>Spirosoma foliorum sp. nov., isolated from the leaves on the Nejang mountain Korea, Republic of.</title>
        <authorList>
            <person name="Ho H."/>
            <person name="Lee Y.-J."/>
            <person name="Nurcahyanto D.-A."/>
            <person name="Kim S.-G."/>
        </authorList>
    </citation>
    <scope>NUCLEOTIDE SEQUENCE [LARGE SCALE GENOMIC DNA]</scope>
    <source>
        <strain evidence="2 3">PL0136</strain>
    </source>
</reference>
<protein>
    <recommendedName>
        <fullName evidence="1">Immunity protein 63 domain-containing protein</fullName>
    </recommendedName>
</protein>
<evidence type="ECO:0000313" key="3">
    <source>
        <dbReference type="Proteomes" id="UP000515369"/>
    </source>
</evidence>
<dbReference type="RefSeq" id="WP_182457476.1">
    <property type="nucleotide sequence ID" value="NZ_CP059732.1"/>
</dbReference>
<dbReference type="InterPro" id="IPR028952">
    <property type="entry name" value="Imm63"/>
</dbReference>
<name>A0A7G5GNB7_9BACT</name>
<evidence type="ECO:0000259" key="1">
    <source>
        <dbReference type="Pfam" id="PF15599"/>
    </source>
</evidence>
<dbReference type="KEGG" id="sfol:H3H32_20325"/>
<evidence type="ECO:0000313" key="2">
    <source>
        <dbReference type="EMBL" id="QMW00359.1"/>
    </source>
</evidence>
<dbReference type="AlphaFoldDB" id="A0A7G5GNB7"/>
<dbReference type="EMBL" id="CP059732">
    <property type="protein sequence ID" value="QMW00359.1"/>
    <property type="molecule type" value="Genomic_DNA"/>
</dbReference>
<feature type="domain" description="Immunity protein 63" evidence="1">
    <location>
        <begin position="44"/>
        <end position="121"/>
    </location>
</feature>
<gene>
    <name evidence="2" type="ORF">H3H32_20325</name>
</gene>
<dbReference type="Pfam" id="PF15599">
    <property type="entry name" value="Imm63"/>
    <property type="match status" value="1"/>
</dbReference>
<organism evidence="2 3">
    <name type="scientific">Spirosoma foliorum</name>
    <dbReference type="NCBI Taxonomy" id="2710596"/>
    <lineage>
        <taxon>Bacteria</taxon>
        <taxon>Pseudomonadati</taxon>
        <taxon>Bacteroidota</taxon>
        <taxon>Cytophagia</taxon>
        <taxon>Cytophagales</taxon>
        <taxon>Cytophagaceae</taxon>
        <taxon>Spirosoma</taxon>
    </lineage>
</organism>
<accession>A0A7G5GNB7</accession>